<evidence type="ECO:0000313" key="11">
    <source>
        <dbReference type="Proteomes" id="UP001519287"/>
    </source>
</evidence>
<feature type="binding site" evidence="8">
    <location>
        <position position="229"/>
    </location>
    <ligand>
        <name>Zn(2+)</name>
        <dbReference type="ChEBI" id="CHEBI:29105"/>
        <label>3</label>
    </ligand>
</feature>
<organism evidence="10 11">
    <name type="scientific">Paenibacillus eucommiae</name>
    <dbReference type="NCBI Taxonomy" id="1355755"/>
    <lineage>
        <taxon>Bacteria</taxon>
        <taxon>Bacillati</taxon>
        <taxon>Bacillota</taxon>
        <taxon>Bacilli</taxon>
        <taxon>Bacillales</taxon>
        <taxon>Paenibacillaceae</taxon>
        <taxon>Paenibacillus</taxon>
    </lineage>
</organism>
<keyword evidence="11" id="KW-1185">Reference proteome</keyword>
<dbReference type="Gene3D" id="3.20.20.150">
    <property type="entry name" value="Divalent-metal-dependent TIM barrel enzymes"/>
    <property type="match status" value="1"/>
</dbReference>
<feature type="binding site" evidence="8">
    <location>
        <position position="108"/>
    </location>
    <ligand>
        <name>Zn(2+)</name>
        <dbReference type="ChEBI" id="CHEBI:29105"/>
        <label>1</label>
    </ligand>
</feature>
<evidence type="ECO:0000256" key="2">
    <source>
        <dbReference type="ARBA" id="ARBA00022722"/>
    </source>
</evidence>
<dbReference type="RefSeq" id="WP_209975816.1">
    <property type="nucleotide sequence ID" value="NZ_JAGGLB010000022.1"/>
</dbReference>
<evidence type="ECO:0000259" key="9">
    <source>
        <dbReference type="Pfam" id="PF01261"/>
    </source>
</evidence>
<dbReference type="HAMAP" id="MF_00152">
    <property type="entry name" value="Nfo"/>
    <property type="match status" value="1"/>
</dbReference>
<dbReference type="PROSITE" id="PS00729">
    <property type="entry name" value="AP_NUCLEASE_F2_1"/>
    <property type="match status" value="1"/>
</dbReference>
<feature type="binding site" evidence="8">
    <location>
        <position position="214"/>
    </location>
    <ligand>
        <name>Zn(2+)</name>
        <dbReference type="ChEBI" id="CHEBI:29105"/>
        <label>2</label>
    </ligand>
</feature>
<feature type="binding site" evidence="8">
    <location>
        <position position="68"/>
    </location>
    <ligand>
        <name>Zn(2+)</name>
        <dbReference type="ChEBI" id="CHEBI:29105"/>
        <label>1</label>
    </ligand>
</feature>
<dbReference type="Pfam" id="PF01261">
    <property type="entry name" value="AP_endonuc_2"/>
    <property type="match status" value="1"/>
</dbReference>
<evidence type="ECO:0000256" key="1">
    <source>
        <dbReference type="ARBA" id="ARBA00005340"/>
    </source>
</evidence>
<dbReference type="NCBIfam" id="NF002196">
    <property type="entry name" value="PRK01060.1-1"/>
    <property type="match status" value="1"/>
</dbReference>
<evidence type="ECO:0000256" key="6">
    <source>
        <dbReference type="ARBA" id="ARBA00022833"/>
    </source>
</evidence>
<dbReference type="SMART" id="SM00518">
    <property type="entry name" value="AP2Ec"/>
    <property type="match status" value="1"/>
</dbReference>
<feature type="domain" description="Xylose isomerase-like TIM barrel" evidence="9">
    <location>
        <begin position="20"/>
        <end position="269"/>
    </location>
</feature>
<feature type="binding site" evidence="8">
    <location>
        <position position="182"/>
    </location>
    <ligand>
        <name>Zn(2+)</name>
        <dbReference type="ChEBI" id="CHEBI:29105"/>
        <label>3</label>
    </ligand>
</feature>
<feature type="binding site" evidence="8">
    <location>
        <position position="145"/>
    </location>
    <ligand>
        <name>Zn(2+)</name>
        <dbReference type="ChEBI" id="CHEBI:29105"/>
        <label>2</label>
    </ligand>
</feature>
<keyword evidence="3 8" id="KW-0479">Metal-binding</keyword>
<dbReference type="CDD" id="cd00019">
    <property type="entry name" value="AP2Ec"/>
    <property type="match status" value="1"/>
</dbReference>
<dbReference type="InterPro" id="IPR036237">
    <property type="entry name" value="Xyl_isomerase-like_sf"/>
</dbReference>
<evidence type="ECO:0000256" key="7">
    <source>
        <dbReference type="ARBA" id="ARBA00023204"/>
    </source>
</evidence>
<feature type="binding site" evidence="8">
    <location>
        <position position="259"/>
    </location>
    <ligand>
        <name>Zn(2+)</name>
        <dbReference type="ChEBI" id="CHEBI:29105"/>
        <label>2</label>
    </ligand>
</feature>
<dbReference type="PROSITE" id="PS00731">
    <property type="entry name" value="AP_NUCLEASE_F2_3"/>
    <property type="match status" value="1"/>
</dbReference>
<dbReference type="SUPFAM" id="SSF51658">
    <property type="entry name" value="Xylose isomerase-like"/>
    <property type="match status" value="1"/>
</dbReference>
<feature type="binding site" evidence="8">
    <location>
        <position position="179"/>
    </location>
    <ligand>
        <name>Zn(2+)</name>
        <dbReference type="ChEBI" id="CHEBI:29105"/>
        <label>2</label>
    </ligand>
</feature>
<dbReference type="PROSITE" id="PS51432">
    <property type="entry name" value="AP_NUCLEASE_F2_4"/>
    <property type="match status" value="1"/>
</dbReference>
<comment type="cofactor">
    <cofactor evidence="8">
        <name>Zn(2+)</name>
        <dbReference type="ChEBI" id="CHEBI:29105"/>
    </cofactor>
    <text evidence="8">Binds 3 Zn(2+) ions.</text>
</comment>
<proteinExistence type="inferred from homology"/>
<name>A0ABS4J290_9BACL</name>
<keyword evidence="5 8" id="KW-0378">Hydrolase</keyword>
<comment type="function">
    <text evidence="8">Endonuclease IV plays a role in DNA repair. It cleaves phosphodiester bonds at apurinic or apyrimidinic (AP) sites, generating a 3'-hydroxyl group and a 5'-terminal sugar phosphate.</text>
</comment>
<keyword evidence="2 8" id="KW-0540">Nuclease</keyword>
<evidence type="ECO:0000313" key="10">
    <source>
        <dbReference type="EMBL" id="MBP1993947.1"/>
    </source>
</evidence>
<dbReference type="PANTHER" id="PTHR21445">
    <property type="entry name" value="ENDONUCLEASE IV ENDODEOXYRIBONUCLEASE IV"/>
    <property type="match status" value="1"/>
</dbReference>
<gene>
    <name evidence="8" type="primary">nfo</name>
    <name evidence="10" type="ORF">J2Z66_005573</name>
</gene>
<keyword evidence="6 8" id="KW-0862">Zinc</keyword>
<reference evidence="10 11" key="1">
    <citation type="submission" date="2021-03" db="EMBL/GenBank/DDBJ databases">
        <title>Genomic Encyclopedia of Type Strains, Phase IV (KMG-IV): sequencing the most valuable type-strain genomes for metagenomic binning, comparative biology and taxonomic classification.</title>
        <authorList>
            <person name="Goeker M."/>
        </authorList>
    </citation>
    <scope>NUCLEOTIDE SEQUENCE [LARGE SCALE GENOMIC DNA]</scope>
    <source>
        <strain evidence="10 11">DSM 26048</strain>
    </source>
</reference>
<comment type="similarity">
    <text evidence="1 8">Belongs to the AP endonuclease 2 family.</text>
</comment>
<dbReference type="InterPro" id="IPR018246">
    <property type="entry name" value="AP_endonuc_F2_Zn_BS"/>
</dbReference>
<sequence length="375" mass="42183">MPKIGSHVSFSDKGLLNAAQEAATYGSSSFMIYTGAPQNTRRKPIESQFIEEGKALMSEGGIDEIVVHAPYIINLGSYKESTFELAVNFLQEEIRRTDYIGVRNIVLHPGAFTDKDAEYGIARIAEGLNAVLDGVKDTNVNIALETMAGKGSEIGRSFEELAAIIDKVTHNEKLTICFDTCHVHDAGYDIVHDLEGVLEQFDRIVGLDRIAVLHLNDSKNPRGASKDRHTPVGSGWIGYEAMNNIVHHEKLLHLPMILETPWIGKEEKTKRPMYEAEIALLSGNLSERFGGEFLDQVERIDFMFDKKGIAHRDFVLNTWELLKTDAKAKKEDSREPMERLYDTIVEERLFPELTEEQINQRLTIWLAGKNALRLA</sequence>
<feature type="binding site" evidence="8">
    <location>
        <position position="145"/>
    </location>
    <ligand>
        <name>Zn(2+)</name>
        <dbReference type="ChEBI" id="CHEBI:29105"/>
        <label>1</label>
    </ligand>
</feature>
<dbReference type="GO" id="GO:0008833">
    <property type="term" value="F:deoxyribonuclease IV (phage-T4-induced) activity"/>
    <property type="evidence" value="ECO:0007669"/>
    <property type="project" value="UniProtKB-EC"/>
</dbReference>
<evidence type="ECO:0000256" key="3">
    <source>
        <dbReference type="ARBA" id="ARBA00022723"/>
    </source>
</evidence>
<dbReference type="EMBL" id="JAGGLB010000022">
    <property type="protein sequence ID" value="MBP1993947.1"/>
    <property type="molecule type" value="Genomic_DNA"/>
</dbReference>
<evidence type="ECO:0000256" key="8">
    <source>
        <dbReference type="HAMAP-Rule" id="MF_00152"/>
    </source>
</evidence>
<evidence type="ECO:0000256" key="5">
    <source>
        <dbReference type="ARBA" id="ARBA00022801"/>
    </source>
</evidence>
<dbReference type="PANTHER" id="PTHR21445:SF0">
    <property type="entry name" value="APURINIC-APYRIMIDINIC ENDONUCLEASE"/>
    <property type="match status" value="1"/>
</dbReference>
<dbReference type="NCBIfam" id="TIGR00587">
    <property type="entry name" value="nfo"/>
    <property type="match status" value="1"/>
</dbReference>
<comment type="catalytic activity">
    <reaction evidence="8">
        <text>Endonucleolytic cleavage to 5'-phosphooligonucleotide end-products.</text>
        <dbReference type="EC" id="3.1.21.2"/>
    </reaction>
</comment>
<dbReference type="InterPro" id="IPR001719">
    <property type="entry name" value="AP_endonuc_2"/>
</dbReference>
<keyword evidence="7 8" id="KW-0234">DNA repair</keyword>
<evidence type="ECO:0000256" key="4">
    <source>
        <dbReference type="ARBA" id="ARBA00022763"/>
    </source>
</evidence>
<keyword evidence="8" id="KW-0255">Endonuclease</keyword>
<accession>A0ABS4J290</accession>
<dbReference type="InterPro" id="IPR013022">
    <property type="entry name" value="Xyl_isomerase-like_TIM-brl"/>
</dbReference>
<protein>
    <recommendedName>
        <fullName evidence="8">Probable endonuclease 4</fullName>
        <ecNumber evidence="8">3.1.21.2</ecNumber>
    </recommendedName>
    <alternativeName>
        <fullName evidence="8">Endodeoxyribonuclease IV</fullName>
    </alternativeName>
    <alternativeName>
        <fullName evidence="8">Endonuclease IV</fullName>
    </alternativeName>
</protein>
<feature type="binding site" evidence="8">
    <location>
        <position position="227"/>
    </location>
    <ligand>
        <name>Zn(2+)</name>
        <dbReference type="ChEBI" id="CHEBI:29105"/>
        <label>3</label>
    </ligand>
</feature>
<dbReference type="EC" id="3.1.21.2" evidence="8"/>
<comment type="caution">
    <text evidence="10">The sequence shown here is derived from an EMBL/GenBank/DDBJ whole genome shotgun (WGS) entry which is preliminary data.</text>
</comment>
<dbReference type="Proteomes" id="UP001519287">
    <property type="component" value="Unassembled WGS sequence"/>
</dbReference>
<keyword evidence="4 8" id="KW-0227">DNA damage</keyword>